<dbReference type="InterPro" id="IPR011749">
    <property type="entry name" value="CHP02243"/>
</dbReference>
<dbReference type="AlphaFoldDB" id="A0A0N0XI79"/>
<dbReference type="STRING" id="857265.WG78_11565"/>
<evidence type="ECO:0000313" key="2">
    <source>
        <dbReference type="EMBL" id="KPC52480.1"/>
    </source>
</evidence>
<dbReference type="NCBIfam" id="TIGR02243">
    <property type="entry name" value="putative baseplate assembly protein"/>
    <property type="match status" value="1"/>
</dbReference>
<dbReference type="SMART" id="SM00758">
    <property type="entry name" value="PA14"/>
    <property type="match status" value="1"/>
</dbReference>
<sequence length="1048" mass="110746">MSDADCGCCSGVKALTPVDELNPPGQTALVYRVGTQGRFLASERAQLSGPAPLQGLSTRASDDPALALLDAWAAVLDVLGFYQERIINEGFLRTATERRSVLELGREIGYELRPGVAASTYLAFTLETAPGAPLTTRIDVGTKAQSVPEQDQQAQVFETLVPLQAYAAWNALAVQAWQDALPQWGGSTLYLQGQNTGLARGDMVLIVGDERLDNVGSENWDVRRVASVKVVPPAVASADPLAGYSVVLLDRPLGSVTPHVEPAHANPRCYALRTRAALFGQNAPDWRTMPASLRATYLGIDTSPAGTPAPNVPIAEHPQWPGFCLGEISDPPGDTTAAGTGLQGTYYADDGVTHFQTQLFARVDAQLNFNTGITPALPWPSGVPASNFSARWTGWVQMPHGGSFMFFVTSDDGVRLWVNGTLLVNAWQSQSPITYSGTANNLSAGQKVPIVVEYFQGGGPSTLVLEWSGPLTARHVIPANRLYPSDVHSVHLDASYPKWVPGSWAVLAVPEYQELYQIVENAESARTAFTLSSKTSRLTLNGENLDEVFNNRIRDTAVFGESVALPWAQRPVSGLVRGHVLKLASLQPDLAAGAWLAISGQTLSDAPGNAAARTRLLAGDALAAVEFNRDGINATLTFADGQVASVMLAAASEVQQLQSVTATAGITQITLAADLINAYLPLSVSINANVAPASHGDSKQMQIQPEVVGSGDGGSAFQRFNLRQAPLTYVSASTAEGIASSLQVRVDDLLWHEAANLSALTPTDRSYLVRRGDDGTVTLQFGDGEHGSRLPSGQMNVQATYRVGIGTPGNLKPGQINLLLSRALGVKGVVNPVAASGGTDPEQGEQARANAPLTVLTLDRIVSLRDFENFAAAFAGIGKAQAVWLWNGEGRLVHLTVMGSDGAQIAADSALYLNLTAAIDAVRPAGQALRVAPGTQLRFGLSAGVHVLPDYDSAAVLAAIKSALQTQFGFGARSYGQSLSGSEVVAVMQNVTGVERIDLNTLRQGSNTVPGPDGRLRARGAHWEGNVIAAAQLLLIDPTDIVLTELSV</sequence>
<organism evidence="2 3">
    <name type="scientific">Amantichitinum ursilacus</name>
    <dbReference type="NCBI Taxonomy" id="857265"/>
    <lineage>
        <taxon>Bacteria</taxon>
        <taxon>Pseudomonadati</taxon>
        <taxon>Pseudomonadota</taxon>
        <taxon>Betaproteobacteria</taxon>
        <taxon>Neisseriales</taxon>
        <taxon>Chitinibacteraceae</taxon>
        <taxon>Amantichitinum</taxon>
    </lineage>
</organism>
<reference evidence="2 3" key="1">
    <citation type="submission" date="2015-07" db="EMBL/GenBank/DDBJ databases">
        <title>Draft genome sequence of the Amantichitinum ursilacus IGB-41, a new chitin-degrading bacterium.</title>
        <authorList>
            <person name="Kirstahler P."/>
            <person name="Guenther M."/>
            <person name="Grumaz C."/>
            <person name="Rupp S."/>
            <person name="Zibek S."/>
            <person name="Sohn K."/>
        </authorList>
    </citation>
    <scope>NUCLEOTIDE SEQUENCE [LARGE SCALE GENOMIC DNA]</scope>
    <source>
        <strain evidence="2 3">IGB-41</strain>
    </source>
</reference>
<dbReference type="EMBL" id="LAQT01000009">
    <property type="protein sequence ID" value="KPC52480.1"/>
    <property type="molecule type" value="Genomic_DNA"/>
</dbReference>
<accession>A0A0N0XI79</accession>
<dbReference type="Pfam" id="PF07691">
    <property type="entry name" value="PA14"/>
    <property type="match status" value="1"/>
</dbReference>
<dbReference type="OrthoDB" id="266253at2"/>
<dbReference type="InterPro" id="IPR011658">
    <property type="entry name" value="PA14_dom"/>
</dbReference>
<dbReference type="Proteomes" id="UP000037939">
    <property type="component" value="Unassembled WGS sequence"/>
</dbReference>
<proteinExistence type="predicted"/>
<dbReference type="SUPFAM" id="SSF56988">
    <property type="entry name" value="Anthrax protective antigen"/>
    <property type="match status" value="1"/>
</dbReference>
<dbReference type="RefSeq" id="WP_053937974.1">
    <property type="nucleotide sequence ID" value="NZ_LAQT01000009.1"/>
</dbReference>
<dbReference type="Gene3D" id="3.90.182.10">
    <property type="entry name" value="Toxin - Anthrax Protective Antigen,domain 1"/>
    <property type="match status" value="1"/>
</dbReference>
<dbReference type="PROSITE" id="PS51820">
    <property type="entry name" value="PA14"/>
    <property type="match status" value="1"/>
</dbReference>
<gene>
    <name evidence="2" type="ORF">WG78_11565</name>
</gene>
<keyword evidence="3" id="KW-1185">Reference proteome</keyword>
<evidence type="ECO:0000259" key="1">
    <source>
        <dbReference type="PROSITE" id="PS51820"/>
    </source>
</evidence>
<dbReference type="InterPro" id="IPR037524">
    <property type="entry name" value="PA14/GLEYA"/>
</dbReference>
<name>A0A0N0XI79_9NEIS</name>
<comment type="caution">
    <text evidence="2">The sequence shown here is derived from an EMBL/GenBank/DDBJ whole genome shotgun (WGS) entry which is preliminary data.</text>
</comment>
<evidence type="ECO:0000313" key="3">
    <source>
        <dbReference type="Proteomes" id="UP000037939"/>
    </source>
</evidence>
<protein>
    <submittedName>
        <fullName evidence="2">PA14 domain protein</fullName>
    </submittedName>
</protein>
<dbReference type="PATRIC" id="fig|857265.3.peg.2376"/>
<feature type="domain" description="PA14" evidence="1">
    <location>
        <begin position="337"/>
        <end position="481"/>
    </location>
</feature>